<dbReference type="PANTHER" id="PTHR42663">
    <property type="entry name" value="HYDROLASE C777.06C-RELATED-RELATED"/>
    <property type="match status" value="1"/>
</dbReference>
<dbReference type="CDD" id="cd07736">
    <property type="entry name" value="PhnP-like_MBL-fold"/>
    <property type="match status" value="1"/>
</dbReference>
<keyword evidence="3" id="KW-1185">Reference proteome</keyword>
<dbReference type="SUPFAM" id="SSF56281">
    <property type="entry name" value="Metallo-hydrolase/oxidoreductase"/>
    <property type="match status" value="1"/>
</dbReference>
<dbReference type="EMBL" id="RHHM01000002">
    <property type="protein sequence ID" value="RQM39514.1"/>
    <property type="molecule type" value="Genomic_DNA"/>
</dbReference>
<dbReference type="OrthoDB" id="9803916at2"/>
<evidence type="ECO:0000313" key="2">
    <source>
        <dbReference type="EMBL" id="RQM39514.1"/>
    </source>
</evidence>
<name>A0A3N6S1T3_9GAMM</name>
<dbReference type="Pfam" id="PF12706">
    <property type="entry name" value="Lactamase_B_2"/>
    <property type="match status" value="1"/>
</dbReference>
<dbReference type="PANTHER" id="PTHR42663:SF6">
    <property type="entry name" value="HYDROLASE C777.06C-RELATED"/>
    <property type="match status" value="1"/>
</dbReference>
<accession>A0A3N6S1T3</accession>
<protein>
    <submittedName>
        <fullName evidence="2">Phosphonate metabolism protein PhnP</fullName>
    </submittedName>
</protein>
<dbReference type="GO" id="GO:0019700">
    <property type="term" value="P:organic phosphonate catabolic process"/>
    <property type="evidence" value="ECO:0007669"/>
    <property type="project" value="InterPro"/>
</dbReference>
<dbReference type="SMART" id="SM00849">
    <property type="entry name" value="Lactamase_B"/>
    <property type="match status" value="1"/>
</dbReference>
<feature type="domain" description="Metallo-beta-lactamase" evidence="1">
    <location>
        <begin position="42"/>
        <end position="224"/>
    </location>
</feature>
<evidence type="ECO:0000313" key="3">
    <source>
        <dbReference type="Proteomes" id="UP000279457"/>
    </source>
</evidence>
<proteinExistence type="predicted"/>
<dbReference type="Proteomes" id="UP000279457">
    <property type="component" value="Unassembled WGS sequence"/>
</dbReference>
<comment type="caution">
    <text evidence="2">The sequence shown here is derived from an EMBL/GenBank/DDBJ whole genome shotgun (WGS) entry which is preliminary data.</text>
</comment>
<dbReference type="InterPro" id="IPR017693">
    <property type="entry name" value="Phosphonate_metab_PhnP"/>
</dbReference>
<dbReference type="GO" id="GO:0008081">
    <property type="term" value="F:phosphoric diester hydrolase activity"/>
    <property type="evidence" value="ECO:0007669"/>
    <property type="project" value="InterPro"/>
</dbReference>
<dbReference type="AlphaFoldDB" id="A0A3N6S1T3"/>
<dbReference type="InterPro" id="IPR036866">
    <property type="entry name" value="RibonucZ/Hydroxyglut_hydro"/>
</dbReference>
<dbReference type="NCBIfam" id="TIGR03307">
    <property type="entry name" value="PhnP"/>
    <property type="match status" value="1"/>
</dbReference>
<reference evidence="2 3" key="1">
    <citation type="submission" date="2018-10" db="EMBL/GenBank/DDBJ databases">
        <title>Draft genome sequence for the type isolate of Erwinia psidii, agent causal of bacterial blight in guava (Psidium guajava) and wilt and die-back of Eucalyptus spp.</title>
        <authorList>
            <person name="Hermenegildo P.S."/>
            <person name="Santos S.A."/>
            <person name="Guimaraes L.M.S."/>
            <person name="Vidigal P.M.P."/>
            <person name="Pereira I.C."/>
            <person name="Badel J.L."/>
            <person name="Alfenas-Zerbini P."/>
            <person name="Ferreira M.A.S.V."/>
            <person name="Alfenas A.C."/>
        </authorList>
    </citation>
    <scope>NUCLEOTIDE SEQUENCE [LARGE SCALE GENOMIC DNA]</scope>
    <source>
        <strain evidence="2 3">IBSBF 435</strain>
    </source>
</reference>
<evidence type="ECO:0000259" key="1">
    <source>
        <dbReference type="SMART" id="SM00849"/>
    </source>
</evidence>
<organism evidence="2 3">
    <name type="scientific">Erwinia psidii</name>
    <dbReference type="NCBI Taxonomy" id="69224"/>
    <lineage>
        <taxon>Bacteria</taxon>
        <taxon>Pseudomonadati</taxon>
        <taxon>Pseudomonadota</taxon>
        <taxon>Gammaproteobacteria</taxon>
        <taxon>Enterobacterales</taxon>
        <taxon>Erwiniaceae</taxon>
        <taxon>Erwinia</taxon>
    </lineage>
</organism>
<sequence length="254" mass="28585">MTHPATFTLTFTGTGGVRAAPLFGCQCPACQQAREQESCQRRPTGALIQCENERTLVDAGGDNLSQRYQPGELQRILLTHYHMDHVHGLFPLRWGVGDTLPVFSPPDPAGCDDLYKHPGMLDFRFLEQPFTVYQMGQMKVTPVPLTHSRPTWGYLFEWRGRKVAYLTDTSGLPADTLHFLQQQQAAVIIIDCTYPPGANHNHNDIDEVVRLYDALRPQQMLLTHIDHTLDAWLMMHPLPANITLAQDNQTISLG</sequence>
<dbReference type="InterPro" id="IPR001279">
    <property type="entry name" value="Metallo-B-lactamas"/>
</dbReference>
<dbReference type="RefSeq" id="WP_124231822.1">
    <property type="nucleotide sequence ID" value="NZ_RHHM01000002.1"/>
</dbReference>
<dbReference type="InterPro" id="IPR035682">
    <property type="entry name" value="PhnP_MBL"/>
</dbReference>
<dbReference type="Gene3D" id="3.60.15.10">
    <property type="entry name" value="Ribonuclease Z/Hydroxyacylglutathione hydrolase-like"/>
    <property type="match status" value="1"/>
</dbReference>
<gene>
    <name evidence="2" type="primary">phnP</name>
    <name evidence="2" type="ORF">EB241_03540</name>
</gene>